<comment type="subunit">
    <text evidence="19">Heterodimer with TCF3/isoform E12.</text>
</comment>
<evidence type="ECO:0000256" key="12">
    <source>
        <dbReference type="ARBA" id="ARBA00023015"/>
    </source>
</evidence>
<dbReference type="SUPFAM" id="SSF47459">
    <property type="entry name" value="HLH, helix-loop-helix DNA-binding domain"/>
    <property type="match status" value="1"/>
</dbReference>
<comment type="caution">
    <text evidence="24">The sequence shown here is derived from an EMBL/GenBank/DDBJ whole genome shotgun (WGS) entry which is preliminary data.</text>
</comment>
<dbReference type="PROSITE" id="PS50888">
    <property type="entry name" value="BHLH"/>
    <property type="match status" value="1"/>
</dbReference>
<dbReference type="InterPro" id="IPR051017">
    <property type="entry name" value="Aldolase-II_Adducin_sf"/>
</dbReference>
<dbReference type="CDD" id="cd11422">
    <property type="entry name" value="bHLH_TS_FIGLA"/>
    <property type="match status" value="1"/>
</dbReference>
<dbReference type="SMART" id="SM00353">
    <property type="entry name" value="HLH"/>
    <property type="match status" value="1"/>
</dbReference>
<dbReference type="FunFam" id="4.10.280.10:FF:000068">
    <property type="entry name" value="factor in the germline alpha"/>
    <property type="match status" value="1"/>
</dbReference>
<feature type="region of interest" description="Disordered" evidence="22">
    <location>
        <begin position="203"/>
        <end position="233"/>
    </location>
</feature>
<dbReference type="AlphaFoldDB" id="A0A6B0RN39"/>
<dbReference type="Pfam" id="PF00596">
    <property type="entry name" value="Aldolase_II"/>
    <property type="match status" value="1"/>
</dbReference>
<dbReference type="InterPro" id="IPR011598">
    <property type="entry name" value="bHLH_dom"/>
</dbReference>
<keyword evidence="8" id="KW-0597">Phosphoprotein</keyword>
<evidence type="ECO:0000313" key="24">
    <source>
        <dbReference type="EMBL" id="MXQ90057.1"/>
    </source>
</evidence>
<dbReference type="SUPFAM" id="SSF53639">
    <property type="entry name" value="AraD/HMP-PK domain-like"/>
    <property type="match status" value="1"/>
</dbReference>
<dbReference type="InterPro" id="IPR001303">
    <property type="entry name" value="Aldolase_II/adducin_N"/>
</dbReference>
<evidence type="ECO:0000256" key="11">
    <source>
        <dbReference type="ARBA" id="ARBA00022943"/>
    </source>
</evidence>
<keyword evidence="17" id="KW-0206">Cytoskeleton</keyword>
<dbReference type="InterPro" id="IPR036638">
    <property type="entry name" value="HLH_DNA-bd_sf"/>
</dbReference>
<evidence type="ECO:0000256" key="3">
    <source>
        <dbReference type="ARBA" id="ARBA00004413"/>
    </source>
</evidence>
<feature type="region of interest" description="Disordered" evidence="22">
    <location>
        <begin position="795"/>
        <end position="937"/>
    </location>
</feature>
<accession>A0A6B0RN39</accession>
<dbReference type="PANTHER" id="PTHR10672:SF6">
    <property type="entry name" value="BETA-ADDUCIN"/>
    <property type="match status" value="1"/>
</dbReference>
<dbReference type="Pfam" id="PF00010">
    <property type="entry name" value="HLH"/>
    <property type="match status" value="1"/>
</dbReference>
<dbReference type="GO" id="GO:0051016">
    <property type="term" value="P:barbed-end actin filament capping"/>
    <property type="evidence" value="ECO:0007669"/>
    <property type="project" value="TreeGrafter"/>
</dbReference>
<evidence type="ECO:0000256" key="7">
    <source>
        <dbReference type="ARBA" id="ARBA00022490"/>
    </source>
</evidence>
<evidence type="ECO:0000256" key="19">
    <source>
        <dbReference type="ARBA" id="ARBA00065083"/>
    </source>
</evidence>
<evidence type="ECO:0000256" key="16">
    <source>
        <dbReference type="ARBA" id="ARBA00023203"/>
    </source>
</evidence>
<dbReference type="GO" id="GO:0005516">
    <property type="term" value="F:calmodulin binding"/>
    <property type="evidence" value="ECO:0007669"/>
    <property type="project" value="UniProtKB-KW"/>
</dbReference>
<feature type="compositionally biased region" description="Basic residues" evidence="22">
    <location>
        <begin position="913"/>
        <end position="937"/>
    </location>
</feature>
<evidence type="ECO:0000256" key="17">
    <source>
        <dbReference type="ARBA" id="ARBA00023212"/>
    </source>
</evidence>
<dbReference type="GO" id="GO:0051015">
    <property type="term" value="F:actin filament binding"/>
    <property type="evidence" value="ECO:0007669"/>
    <property type="project" value="TreeGrafter"/>
</dbReference>
<keyword evidence="5" id="KW-0217">Developmental protein</keyword>
<evidence type="ECO:0000256" key="4">
    <source>
        <dbReference type="ARBA" id="ARBA00006274"/>
    </source>
</evidence>
<keyword evidence="11" id="KW-0896">Oogenesis</keyword>
<organism evidence="24 25">
    <name type="scientific">Bos mutus</name>
    <name type="common">wild yak</name>
    <dbReference type="NCBI Taxonomy" id="72004"/>
    <lineage>
        <taxon>Eukaryota</taxon>
        <taxon>Metazoa</taxon>
        <taxon>Chordata</taxon>
        <taxon>Craniata</taxon>
        <taxon>Vertebrata</taxon>
        <taxon>Euteleostomi</taxon>
        <taxon>Mammalia</taxon>
        <taxon>Eutheria</taxon>
        <taxon>Laurasiatheria</taxon>
        <taxon>Artiodactyla</taxon>
        <taxon>Ruminantia</taxon>
        <taxon>Pecora</taxon>
        <taxon>Bovidae</taxon>
        <taxon>Bovinae</taxon>
        <taxon>Bos</taxon>
    </lineage>
</organism>
<dbReference type="Proteomes" id="UP000322234">
    <property type="component" value="Unassembled WGS sequence"/>
</dbReference>
<evidence type="ECO:0000259" key="23">
    <source>
        <dbReference type="PROSITE" id="PS50888"/>
    </source>
</evidence>
<dbReference type="FunFam" id="3.40.225.10:FF:000004">
    <property type="entry name" value="gamma-adducin isoform X1"/>
    <property type="match status" value="1"/>
</dbReference>
<keyword evidence="10" id="KW-0112">Calmodulin-binding</keyword>
<dbReference type="GO" id="GO:0005856">
    <property type="term" value="C:cytoskeleton"/>
    <property type="evidence" value="ECO:0007669"/>
    <property type="project" value="UniProtKB-SubCell"/>
</dbReference>
<keyword evidence="6" id="KW-1003">Cell membrane</keyword>
<evidence type="ECO:0000256" key="1">
    <source>
        <dbReference type="ARBA" id="ARBA00004123"/>
    </source>
</evidence>
<comment type="subcellular location">
    <subcellularLocation>
        <location evidence="3">Cell membrane</location>
        <topology evidence="3">Peripheral membrane protein</topology>
        <orientation evidence="3">Cytoplasmic side</orientation>
    </subcellularLocation>
    <subcellularLocation>
        <location evidence="2">Cytoplasm</location>
        <location evidence="2">Cytoskeleton</location>
    </subcellularLocation>
    <subcellularLocation>
        <location evidence="1">Nucleus</location>
    </subcellularLocation>
</comment>
<keyword evidence="18" id="KW-0539">Nucleus</keyword>
<dbReference type="GO" id="GO:1990837">
    <property type="term" value="F:sequence-specific double-stranded DNA binding"/>
    <property type="evidence" value="ECO:0007669"/>
    <property type="project" value="UniProtKB-ARBA"/>
</dbReference>
<evidence type="ECO:0000256" key="6">
    <source>
        <dbReference type="ARBA" id="ARBA00022475"/>
    </source>
</evidence>
<feature type="compositionally biased region" description="Polar residues" evidence="22">
    <location>
        <begin position="875"/>
        <end position="885"/>
    </location>
</feature>
<name>A0A6B0RN39_9CETA</name>
<dbReference type="Gene3D" id="3.40.225.10">
    <property type="entry name" value="Class II aldolase/adducin N-terminal domain"/>
    <property type="match status" value="1"/>
</dbReference>
<feature type="compositionally biased region" description="Low complexity" evidence="22">
    <location>
        <begin position="900"/>
        <end position="912"/>
    </location>
</feature>
<keyword evidence="14" id="KW-0472">Membrane</keyword>
<dbReference type="GO" id="GO:0005886">
    <property type="term" value="C:plasma membrane"/>
    <property type="evidence" value="ECO:0007669"/>
    <property type="project" value="UniProtKB-SubCell"/>
</dbReference>
<sequence length="937" mass="103669">MDAAPELLRVPPAELLDDVLREQFGPLPQQATICRLKRLPSSTQDVQLVLERRRVANAKERERIKNLNHGLAKLKALVPFLPQNRKPSKVDILRGATEYIQVLSDILEEAKDSEDRFPIELSHRQGVVPSLTQLSPFTVQSNSSKALTSSSLTSGSFIQGSGVAMPVADFEADGKGPLVVSFRCGLGVRVILTVCSCLETGDRGPGGDCKPTRTMSEETVPEAASPPPTQGQQYFDRFSEDDPEYLRLRSRAADLRQDFNLMEQKKRVTMILQSPSFREELEGLIQEQMKKGNNSSNIWALRQIADFMASTSHAVFPTSSMNFSMMTPINDLHTADSLNLAKGERLMRCKISSVYRLLDLYGWAQLSDTYVTLRVSKEQDHFLISPKGVSCSEVTASSLIKVNILGEVVEKGSSCFPVDTTGFCLHSAIYAARPDVRCIIHLHTPATAAVSAMKWGLLPVSHDALLVGDMAYYDFNGEMEQEADRINLQKCLGPTCKILVLRNHGVVALGDTVEEAFYKIFHLQAACEIQVSALSSAGGVENLILLEQEKQRPHEVGSVQWAGGTFGPMRKSRLGEHEFEALMRMLDNLGYRTGYTYRYPFVQEKTKHKSEVEIPATVTAFVFEEDGAPVPALRQYAQKQQKEKTRWLNTPNTYLRVNVADEVQRSMGSPRPKTTWMKADEVEKSSSGMPIRIENPNQFVPLYTDPQEVLDMRNKIREQNRQDVKSAGPQSQLLASVIAEKSRSPVQEMLPPPAGGTIRRNKDQVEESIALKHFICPYLLCLTSVLSWFSVFSGEKEPVPEEPGSPVKSAPASPAQSPAKSEPKSPVGSPSKSVDEEAKLTETSEVTTEPDVTQPEGVVVNGREDEQTVEDTLSKGLSQMTTSADTDVDTSKDKTESVTSGPMSPEGSPSKSPSKKKKKFRTPSFLKKSKKKEKVES</sequence>
<dbReference type="CDD" id="cd00398">
    <property type="entry name" value="Aldolase_II"/>
    <property type="match status" value="1"/>
</dbReference>
<keyword evidence="16" id="KW-0009">Actin-binding</keyword>
<dbReference type="Gene3D" id="4.10.280.10">
    <property type="entry name" value="Helix-loop-helix DNA-binding domain"/>
    <property type="match status" value="1"/>
</dbReference>
<proteinExistence type="inferred from homology"/>
<dbReference type="EMBL" id="VBQZ03000061">
    <property type="protein sequence ID" value="MXQ90057.1"/>
    <property type="molecule type" value="Genomic_DNA"/>
</dbReference>
<protein>
    <recommendedName>
        <fullName evidence="20">Factor in the germline alpha</fullName>
    </recommendedName>
    <alternativeName>
        <fullName evidence="21">Transcription factor FIGa</fullName>
    </alternativeName>
</protein>
<evidence type="ECO:0000256" key="15">
    <source>
        <dbReference type="ARBA" id="ARBA00023163"/>
    </source>
</evidence>
<reference evidence="24" key="1">
    <citation type="submission" date="2019-10" db="EMBL/GenBank/DDBJ databases">
        <title>The sequence and de novo assembly of the wild yak genome.</title>
        <authorList>
            <person name="Liu Y."/>
        </authorList>
    </citation>
    <scope>NUCLEOTIDE SEQUENCE [LARGE SCALE GENOMIC DNA]</scope>
    <source>
        <strain evidence="24">WY2019</strain>
    </source>
</reference>
<keyword evidence="13" id="KW-0238">DNA-binding</keyword>
<evidence type="ECO:0000256" key="5">
    <source>
        <dbReference type="ARBA" id="ARBA00022473"/>
    </source>
</evidence>
<dbReference type="GO" id="GO:0014069">
    <property type="term" value="C:postsynaptic density"/>
    <property type="evidence" value="ECO:0007669"/>
    <property type="project" value="TreeGrafter"/>
</dbReference>
<dbReference type="SMART" id="SM01007">
    <property type="entry name" value="Aldolase_II"/>
    <property type="match status" value="1"/>
</dbReference>
<dbReference type="InterPro" id="IPR036409">
    <property type="entry name" value="Aldolase_II/adducin_N_sf"/>
</dbReference>
<evidence type="ECO:0000256" key="2">
    <source>
        <dbReference type="ARBA" id="ARBA00004245"/>
    </source>
</evidence>
<evidence type="ECO:0000256" key="8">
    <source>
        <dbReference type="ARBA" id="ARBA00022553"/>
    </source>
</evidence>
<keyword evidence="25" id="KW-1185">Reference proteome</keyword>
<evidence type="ECO:0000256" key="20">
    <source>
        <dbReference type="ARBA" id="ARBA00071496"/>
    </source>
</evidence>
<evidence type="ECO:0000256" key="22">
    <source>
        <dbReference type="SAM" id="MobiDB-lite"/>
    </source>
</evidence>
<evidence type="ECO:0000256" key="9">
    <source>
        <dbReference type="ARBA" id="ARBA00022782"/>
    </source>
</evidence>
<keyword evidence="15" id="KW-0804">Transcription</keyword>
<evidence type="ECO:0000256" key="14">
    <source>
        <dbReference type="ARBA" id="ARBA00023136"/>
    </source>
</evidence>
<keyword evidence="9" id="KW-0221">Differentiation</keyword>
<keyword evidence="7" id="KW-0963">Cytoplasm</keyword>
<feature type="compositionally biased region" description="Basic and acidic residues" evidence="22">
    <location>
        <begin position="833"/>
        <end position="842"/>
    </location>
</feature>
<keyword evidence="12" id="KW-0805">Transcription regulation</keyword>
<dbReference type="PANTHER" id="PTHR10672">
    <property type="entry name" value="ADDUCIN"/>
    <property type="match status" value="1"/>
</dbReference>
<dbReference type="GO" id="GO:0005634">
    <property type="term" value="C:nucleus"/>
    <property type="evidence" value="ECO:0007669"/>
    <property type="project" value="UniProtKB-SubCell"/>
</dbReference>
<evidence type="ECO:0000256" key="13">
    <source>
        <dbReference type="ARBA" id="ARBA00023125"/>
    </source>
</evidence>
<feature type="domain" description="BHLH" evidence="23">
    <location>
        <begin position="51"/>
        <end position="103"/>
    </location>
</feature>
<dbReference type="GO" id="GO:0048477">
    <property type="term" value="P:oogenesis"/>
    <property type="evidence" value="ECO:0007669"/>
    <property type="project" value="UniProtKB-KW"/>
</dbReference>
<feature type="compositionally biased region" description="Low complexity" evidence="22">
    <location>
        <begin position="805"/>
        <end position="832"/>
    </location>
</feature>
<evidence type="ECO:0000256" key="21">
    <source>
        <dbReference type="ARBA" id="ARBA00076899"/>
    </source>
</evidence>
<gene>
    <name evidence="24" type="ORF">E5288_WYG017284</name>
</gene>
<dbReference type="GO" id="GO:0046983">
    <property type="term" value="F:protein dimerization activity"/>
    <property type="evidence" value="ECO:0007669"/>
    <property type="project" value="InterPro"/>
</dbReference>
<comment type="similarity">
    <text evidence="4">Belongs to the aldolase class II family. Adducin subfamily.</text>
</comment>
<evidence type="ECO:0000256" key="18">
    <source>
        <dbReference type="ARBA" id="ARBA00023242"/>
    </source>
</evidence>
<evidence type="ECO:0000256" key="10">
    <source>
        <dbReference type="ARBA" id="ARBA00022860"/>
    </source>
</evidence>
<evidence type="ECO:0000313" key="25">
    <source>
        <dbReference type="Proteomes" id="UP000322234"/>
    </source>
</evidence>